<dbReference type="GO" id="GO:0003677">
    <property type="term" value="F:DNA binding"/>
    <property type="evidence" value="ECO:0007669"/>
    <property type="project" value="InterPro"/>
</dbReference>
<name>A0A9P3PFK4_LYOSH</name>
<evidence type="ECO:0000313" key="2">
    <source>
        <dbReference type="EMBL" id="GLB35100.1"/>
    </source>
</evidence>
<organism evidence="2 3">
    <name type="scientific">Lyophyllum shimeji</name>
    <name type="common">Hon-shimeji</name>
    <name type="synonym">Tricholoma shimeji</name>
    <dbReference type="NCBI Taxonomy" id="47721"/>
    <lineage>
        <taxon>Eukaryota</taxon>
        <taxon>Fungi</taxon>
        <taxon>Dikarya</taxon>
        <taxon>Basidiomycota</taxon>
        <taxon>Agaricomycotina</taxon>
        <taxon>Agaricomycetes</taxon>
        <taxon>Agaricomycetidae</taxon>
        <taxon>Agaricales</taxon>
        <taxon>Tricholomatineae</taxon>
        <taxon>Lyophyllaceae</taxon>
        <taxon>Lyophyllum</taxon>
    </lineage>
</organism>
<proteinExistence type="predicted"/>
<evidence type="ECO:0000313" key="3">
    <source>
        <dbReference type="Proteomes" id="UP001063166"/>
    </source>
</evidence>
<dbReference type="SUPFAM" id="SSF56349">
    <property type="entry name" value="DNA breaking-rejoining enzymes"/>
    <property type="match status" value="1"/>
</dbReference>
<dbReference type="Proteomes" id="UP001063166">
    <property type="component" value="Unassembled WGS sequence"/>
</dbReference>
<dbReference type="GO" id="GO:0006310">
    <property type="term" value="P:DNA recombination"/>
    <property type="evidence" value="ECO:0007669"/>
    <property type="project" value="UniProtKB-KW"/>
</dbReference>
<evidence type="ECO:0008006" key="4">
    <source>
        <dbReference type="Google" id="ProtNLM"/>
    </source>
</evidence>
<dbReference type="InterPro" id="IPR013762">
    <property type="entry name" value="Integrase-like_cat_sf"/>
</dbReference>
<dbReference type="OrthoDB" id="5598396at2759"/>
<gene>
    <name evidence="2" type="ORF">LshimejAT787_0206650</name>
</gene>
<reference evidence="2" key="1">
    <citation type="submission" date="2022-07" db="EMBL/GenBank/DDBJ databases">
        <title>The genome of Lyophyllum shimeji provides insight into the initial evolution of ectomycorrhizal fungal genome.</title>
        <authorList>
            <person name="Kobayashi Y."/>
            <person name="Shibata T."/>
            <person name="Hirakawa H."/>
            <person name="Shigenobu S."/>
            <person name="Nishiyama T."/>
            <person name="Yamada A."/>
            <person name="Hasebe M."/>
            <person name="Kawaguchi M."/>
        </authorList>
    </citation>
    <scope>NUCLEOTIDE SEQUENCE</scope>
    <source>
        <strain evidence="2">AT787</strain>
    </source>
</reference>
<comment type="caution">
    <text evidence="2">The sequence shown here is derived from an EMBL/GenBank/DDBJ whole genome shotgun (WGS) entry which is preliminary data.</text>
</comment>
<dbReference type="GO" id="GO:0015074">
    <property type="term" value="P:DNA integration"/>
    <property type="evidence" value="ECO:0007669"/>
    <property type="project" value="InterPro"/>
</dbReference>
<dbReference type="PANTHER" id="PTHR34605">
    <property type="entry name" value="PHAGE_INTEGRASE DOMAIN-CONTAINING PROTEIN"/>
    <property type="match status" value="1"/>
</dbReference>
<sequence length="264" mass="29849">MCHHIKPKSVGTYLSGICNQLEPYFPRIREFRNSALVSRTLAGCLRLRGSPTNRKHALTLEDIDVILIALASSSGHDDLLFIAQLLTGFFALHRLGEMTYPDQVDLRDPRKIVRRISVHVSPDAYQYFLPSHKADKLFEGNIVIVPRNASRRDPWLAFTSYLHSRDHLFPFSTALWLRANGTIPTRSWFITRLRRFFDASIAGQSLRAGGATSLASNGVAPSIIQGIGRWTSESFRVYIRKNPVLLQALLFARSSRAESTYIHD</sequence>
<keyword evidence="1" id="KW-0233">DNA recombination</keyword>
<dbReference type="EMBL" id="BRPK01000002">
    <property type="protein sequence ID" value="GLB35100.1"/>
    <property type="molecule type" value="Genomic_DNA"/>
</dbReference>
<protein>
    <recommendedName>
        <fullName evidence="4">Tyr recombinase domain-containing protein</fullName>
    </recommendedName>
</protein>
<dbReference type="Gene3D" id="1.10.443.10">
    <property type="entry name" value="Intergrase catalytic core"/>
    <property type="match status" value="1"/>
</dbReference>
<evidence type="ECO:0000256" key="1">
    <source>
        <dbReference type="ARBA" id="ARBA00023172"/>
    </source>
</evidence>
<dbReference type="AlphaFoldDB" id="A0A9P3PFK4"/>
<dbReference type="PANTHER" id="PTHR34605:SF4">
    <property type="entry name" value="DNA ADENINE METHYLTRANSFERASE"/>
    <property type="match status" value="1"/>
</dbReference>
<keyword evidence="3" id="KW-1185">Reference proteome</keyword>
<dbReference type="InterPro" id="IPR011010">
    <property type="entry name" value="DNA_brk_join_enz"/>
</dbReference>
<dbReference type="InterPro" id="IPR052925">
    <property type="entry name" value="Phage_Integrase-like_Recomb"/>
</dbReference>
<accession>A0A9P3PFK4</accession>